<evidence type="ECO:0000313" key="5">
    <source>
        <dbReference type="Proteomes" id="UP000555103"/>
    </source>
</evidence>
<comment type="caution">
    <text evidence="4">The sequence shown here is derived from an EMBL/GenBank/DDBJ whole genome shotgun (WGS) entry which is preliminary data.</text>
</comment>
<dbReference type="Gene3D" id="2.160.20.10">
    <property type="entry name" value="Single-stranded right-handed beta-helix, Pectin lyase-like"/>
    <property type="match status" value="2"/>
</dbReference>
<dbReference type="PANTHER" id="PTHR22990:SF15">
    <property type="entry name" value="F-BOX ONLY PROTEIN 10"/>
    <property type="match status" value="1"/>
</dbReference>
<dbReference type="AlphaFoldDB" id="A0A840CEG7"/>
<proteinExistence type="predicted"/>
<dbReference type="InterPro" id="IPR011050">
    <property type="entry name" value="Pectin_lyase_fold/virulence"/>
</dbReference>
<dbReference type="InterPro" id="IPR012334">
    <property type="entry name" value="Pectin_lyas_fold"/>
</dbReference>
<organism evidence="4 5">
    <name type="scientific">Dysgonomonas hofstadii</name>
    <dbReference type="NCBI Taxonomy" id="637886"/>
    <lineage>
        <taxon>Bacteria</taxon>
        <taxon>Pseudomonadati</taxon>
        <taxon>Bacteroidota</taxon>
        <taxon>Bacteroidia</taxon>
        <taxon>Bacteroidales</taxon>
        <taxon>Dysgonomonadaceae</taxon>
        <taxon>Dysgonomonas</taxon>
    </lineage>
</organism>
<keyword evidence="1" id="KW-0677">Repeat</keyword>
<reference evidence="4 5" key="1">
    <citation type="submission" date="2020-08" db="EMBL/GenBank/DDBJ databases">
        <title>Genomic Encyclopedia of Type Strains, Phase IV (KMG-IV): sequencing the most valuable type-strain genomes for metagenomic binning, comparative biology and taxonomic classification.</title>
        <authorList>
            <person name="Goeker M."/>
        </authorList>
    </citation>
    <scope>NUCLEOTIDE SEQUENCE [LARGE SCALE GENOMIC DNA]</scope>
    <source>
        <strain evidence="4 5">DSM 104969</strain>
    </source>
</reference>
<dbReference type="InterPro" id="IPR006626">
    <property type="entry name" value="PbH1"/>
</dbReference>
<feature type="chain" id="PRO_5032975067" description="Right handed beta helix domain-containing protein" evidence="2">
    <location>
        <begin position="25"/>
        <end position="578"/>
    </location>
</feature>
<sequence length="578" mass="64337">MKNIKCSFLILSFLISGFSGTVLSQSIKEAAAKSKRIDISTFGAIPDDGIDDSDAFRAAMKFCRETPNTTLFIPPGIYNFKDKEATKIEYEAISGQYGEDVQGRLFKIDAPYVKALDMHGCKNISIEADGATLMLEGWYETISIVNASNIRLKGLTITHKRPPFTMGTIINVSEDYFDMRIDTTRFPYLDDKITGRIHFYDIDRQRIYTGSRHEGKELLDRETIRIYSKVCPKKDDFCILRHSAHYRPGILIKESSDILIENVKIHSQPGMGIVGHRSENITMRNLQIIPEPGSVVSTNTDATHFASCKGKIVLDACKFGGQGDDCTNVHNYYWSVYPGKSGKEVLIAVEKADLHALSLDYPDVNDTIALVSRKNLEPVEYFITKQVDTTSSDMRVKVILDKELKYNPEEYFMTNITRQPSVEITSNTVRSHMARAFLIKTRNVIISGNVIQSSSGSAIQLGAEASWRESNPVKNVLIENNWIIGCGYGHGSQKGTAVSVSINGLKTKPAFLNENIIIRNNTIQAEGENAIYISGAKNVSISDNEILGSINAIYTEDTDPVTVKNNGILPVIIKETNR</sequence>
<keyword evidence="5" id="KW-1185">Reference proteome</keyword>
<evidence type="ECO:0000256" key="1">
    <source>
        <dbReference type="ARBA" id="ARBA00022737"/>
    </source>
</evidence>
<dbReference type="SUPFAM" id="SSF51126">
    <property type="entry name" value="Pectin lyase-like"/>
    <property type="match status" value="1"/>
</dbReference>
<dbReference type="PANTHER" id="PTHR22990">
    <property type="entry name" value="F-BOX ONLY PROTEIN"/>
    <property type="match status" value="1"/>
</dbReference>
<name>A0A840CEG7_9BACT</name>
<gene>
    <name evidence="4" type="ORF">GGR21_000262</name>
</gene>
<feature type="signal peptide" evidence="2">
    <location>
        <begin position="1"/>
        <end position="24"/>
    </location>
</feature>
<evidence type="ECO:0000259" key="3">
    <source>
        <dbReference type="Pfam" id="PF13229"/>
    </source>
</evidence>
<keyword evidence="2" id="KW-0732">Signal</keyword>
<dbReference type="EMBL" id="JACIEP010000001">
    <property type="protein sequence ID" value="MBB4034377.1"/>
    <property type="molecule type" value="Genomic_DNA"/>
</dbReference>
<feature type="domain" description="Right handed beta helix" evidence="3">
    <location>
        <begin position="418"/>
        <end position="566"/>
    </location>
</feature>
<evidence type="ECO:0000256" key="2">
    <source>
        <dbReference type="SAM" id="SignalP"/>
    </source>
</evidence>
<dbReference type="Proteomes" id="UP000555103">
    <property type="component" value="Unassembled WGS sequence"/>
</dbReference>
<dbReference type="Pfam" id="PF13229">
    <property type="entry name" value="Beta_helix"/>
    <property type="match status" value="1"/>
</dbReference>
<dbReference type="RefSeq" id="WP_183305319.1">
    <property type="nucleotide sequence ID" value="NZ_JACIEP010000001.1"/>
</dbReference>
<dbReference type="SMART" id="SM00710">
    <property type="entry name" value="PbH1"/>
    <property type="match status" value="5"/>
</dbReference>
<accession>A0A840CEG7</accession>
<dbReference type="InterPro" id="IPR051550">
    <property type="entry name" value="SCF-Subunits/Alg-Epimerases"/>
</dbReference>
<dbReference type="InterPro" id="IPR039448">
    <property type="entry name" value="Beta_helix"/>
</dbReference>
<evidence type="ECO:0000313" key="4">
    <source>
        <dbReference type="EMBL" id="MBB4034377.1"/>
    </source>
</evidence>
<protein>
    <recommendedName>
        <fullName evidence="3">Right handed beta helix domain-containing protein</fullName>
    </recommendedName>
</protein>